<dbReference type="AlphaFoldDB" id="A0A3R7D7E6"/>
<name>A0A3R7D7E6_CLOSI</name>
<sequence>MDVRCFHIFVDLEGETWPLRSQDVKRLSVFDHRCLRSIARLWWEHRISIAEVRRMVFGRNNSSLIDELITLHRLRWLGHLIPPFPIPPLNSPLTVVYLRTNLSAPASNAQLPTSPPQIIGERNCDSYNHCTISTRFLELTMMMMMKQPALRRMQLWNGGSSATLQLTACEYLRTDLVE</sequence>
<gene>
    <name evidence="1" type="ORF">CSKR_201379</name>
</gene>
<dbReference type="Proteomes" id="UP000286415">
    <property type="component" value="Unassembled WGS sequence"/>
</dbReference>
<dbReference type="EMBL" id="NIRI02000042">
    <property type="protein sequence ID" value="KAG5451246.1"/>
    <property type="molecule type" value="Genomic_DNA"/>
</dbReference>
<dbReference type="OrthoDB" id="10559484at2759"/>
<keyword evidence="2" id="KW-1185">Reference proteome</keyword>
<reference evidence="1 2" key="2">
    <citation type="journal article" date="2021" name="Genomics">
        <title>High-quality reference genome for Clonorchis sinensis.</title>
        <authorList>
            <person name="Young N.D."/>
            <person name="Stroehlein A.J."/>
            <person name="Kinkar L."/>
            <person name="Wang T."/>
            <person name="Sohn W.M."/>
            <person name="Chang B.C.H."/>
            <person name="Kaur P."/>
            <person name="Weisz D."/>
            <person name="Dudchenko O."/>
            <person name="Aiden E.L."/>
            <person name="Korhonen P.K."/>
            <person name="Gasser R.B."/>
        </authorList>
    </citation>
    <scope>NUCLEOTIDE SEQUENCE [LARGE SCALE GENOMIC DNA]</scope>
    <source>
        <strain evidence="1">Cs-k2</strain>
    </source>
</reference>
<evidence type="ECO:0000313" key="1">
    <source>
        <dbReference type="EMBL" id="KAG5451246.1"/>
    </source>
</evidence>
<accession>A0A3R7D7E6</accession>
<organism evidence="1 2">
    <name type="scientific">Clonorchis sinensis</name>
    <name type="common">Chinese liver fluke</name>
    <dbReference type="NCBI Taxonomy" id="79923"/>
    <lineage>
        <taxon>Eukaryota</taxon>
        <taxon>Metazoa</taxon>
        <taxon>Spiralia</taxon>
        <taxon>Lophotrochozoa</taxon>
        <taxon>Platyhelminthes</taxon>
        <taxon>Trematoda</taxon>
        <taxon>Digenea</taxon>
        <taxon>Opisthorchiida</taxon>
        <taxon>Opisthorchiata</taxon>
        <taxon>Opisthorchiidae</taxon>
        <taxon>Clonorchis</taxon>
    </lineage>
</organism>
<dbReference type="InParanoid" id="A0A3R7D7E6"/>
<evidence type="ECO:0000313" key="2">
    <source>
        <dbReference type="Proteomes" id="UP000286415"/>
    </source>
</evidence>
<protein>
    <submittedName>
        <fullName evidence="1">Uncharacterized protein</fullName>
    </submittedName>
</protein>
<reference evidence="1 2" key="1">
    <citation type="journal article" date="2018" name="Biotechnol. Adv.">
        <title>Improved genomic resources and new bioinformatic workflow for the carcinogenic parasite Clonorchis sinensis: Biotechnological implications.</title>
        <authorList>
            <person name="Wang D."/>
            <person name="Korhonen P.K."/>
            <person name="Gasser R.B."/>
            <person name="Young N.D."/>
        </authorList>
    </citation>
    <scope>NUCLEOTIDE SEQUENCE [LARGE SCALE GENOMIC DNA]</scope>
    <source>
        <strain evidence="1">Cs-k2</strain>
    </source>
</reference>
<proteinExistence type="predicted"/>
<comment type="caution">
    <text evidence="1">The sequence shown here is derived from an EMBL/GenBank/DDBJ whole genome shotgun (WGS) entry which is preliminary data.</text>
</comment>